<dbReference type="RefSeq" id="WP_135372804.1">
    <property type="nucleotide sequence ID" value="NZ_RKLY01000015.1"/>
</dbReference>
<keyword evidence="3" id="KW-1185">Reference proteome</keyword>
<evidence type="ECO:0000313" key="3">
    <source>
        <dbReference type="Proteomes" id="UP000298021"/>
    </source>
</evidence>
<sequence>MNKSKLQIIAMLTMLCDHLAKVLIYPVIIEQHSIAWLQIHRLYLRSYDALTFVGKITFPIFAFFIVEGFFHTKNLSNYVKRLLDLAIISEIPFDLATSGKLINLKSQNVIWTLLLGLLIIVSLQNKKRWFGLILSLGLLVVAYFLKIDWGVYPGVLLIIVFYLIRGHKKLLPLGYLLMLPEVGFLSGVELAFVLLALYNGNKGRIGGYVCYIFYPLHLLLLGILQFILI</sequence>
<gene>
    <name evidence="2" type="ORF">EGT49_06895</name>
</gene>
<dbReference type="Pfam" id="PF05857">
    <property type="entry name" value="TraX"/>
    <property type="match status" value="1"/>
</dbReference>
<dbReference type="OrthoDB" id="9781069at2"/>
<keyword evidence="1" id="KW-0472">Membrane</keyword>
<dbReference type="EMBL" id="RKLY01000015">
    <property type="protein sequence ID" value="TGD23057.1"/>
    <property type="molecule type" value="Genomic_DNA"/>
</dbReference>
<feature type="transmembrane region" description="Helical" evidence="1">
    <location>
        <begin position="49"/>
        <end position="70"/>
    </location>
</feature>
<proteinExistence type="predicted"/>
<feature type="transmembrane region" description="Helical" evidence="1">
    <location>
        <begin position="108"/>
        <end position="124"/>
    </location>
</feature>
<accession>A0A4Z0JLR3</accession>
<evidence type="ECO:0000256" key="1">
    <source>
        <dbReference type="SAM" id="Phobius"/>
    </source>
</evidence>
<protein>
    <recommendedName>
        <fullName evidence="4">Conjugal transfer protein TraX</fullName>
    </recommendedName>
</protein>
<feature type="transmembrane region" description="Helical" evidence="1">
    <location>
        <begin position="136"/>
        <end position="164"/>
    </location>
</feature>
<organism evidence="2 3">
    <name type="scientific">Companilactobacillus suantsaicola</name>
    <dbReference type="NCBI Taxonomy" id="2487723"/>
    <lineage>
        <taxon>Bacteria</taxon>
        <taxon>Bacillati</taxon>
        <taxon>Bacillota</taxon>
        <taxon>Bacilli</taxon>
        <taxon>Lactobacillales</taxon>
        <taxon>Lactobacillaceae</taxon>
        <taxon>Companilactobacillus</taxon>
    </lineage>
</organism>
<dbReference type="AlphaFoldDB" id="A0A4Z0JLR3"/>
<keyword evidence="1" id="KW-0812">Transmembrane</keyword>
<evidence type="ECO:0000313" key="2">
    <source>
        <dbReference type="EMBL" id="TGD23057.1"/>
    </source>
</evidence>
<feature type="transmembrane region" description="Helical" evidence="1">
    <location>
        <begin position="7"/>
        <end position="29"/>
    </location>
</feature>
<feature type="transmembrane region" description="Helical" evidence="1">
    <location>
        <begin position="176"/>
        <end position="198"/>
    </location>
</feature>
<dbReference type="Proteomes" id="UP000298021">
    <property type="component" value="Unassembled WGS sequence"/>
</dbReference>
<feature type="transmembrane region" description="Helical" evidence="1">
    <location>
        <begin position="205"/>
        <end position="228"/>
    </location>
</feature>
<reference evidence="2 3" key="1">
    <citation type="submission" date="2018-10" db="EMBL/GenBank/DDBJ databases">
        <title>Lactobacillus sp. R7 and Lactobacillus sp. R19 isolated from fermented mustard green product of Taiwan.</title>
        <authorList>
            <person name="Lin S.-T."/>
        </authorList>
    </citation>
    <scope>NUCLEOTIDE SEQUENCE [LARGE SCALE GENOMIC DNA]</scope>
    <source>
        <strain evidence="2 3">BCRC 81127</strain>
    </source>
</reference>
<evidence type="ECO:0008006" key="4">
    <source>
        <dbReference type="Google" id="ProtNLM"/>
    </source>
</evidence>
<name>A0A4Z0JLR3_9LACO</name>
<comment type="caution">
    <text evidence="2">The sequence shown here is derived from an EMBL/GenBank/DDBJ whole genome shotgun (WGS) entry which is preliminary data.</text>
</comment>
<dbReference type="InterPro" id="IPR008875">
    <property type="entry name" value="TraX"/>
</dbReference>
<keyword evidence="1" id="KW-1133">Transmembrane helix</keyword>